<protein>
    <submittedName>
        <fullName evidence="2">Uncharacterized protein</fullName>
    </submittedName>
</protein>
<keyword evidence="3" id="KW-1185">Reference proteome</keyword>
<evidence type="ECO:0000313" key="3">
    <source>
        <dbReference type="Proteomes" id="UP000324222"/>
    </source>
</evidence>
<dbReference type="EMBL" id="VSRR010004313">
    <property type="protein sequence ID" value="MPC39273.1"/>
    <property type="molecule type" value="Genomic_DNA"/>
</dbReference>
<sequence length="140" mass="15236">MKAVDSSNENGHLILDELIPPTATSPDKREDLLNYANLPTLAKLFHLANNTRSGLGINYFPPPLASAGLTRLREWEAGEVKEREAMWPLPRQWPGRGKGYGSLPDGGVVGARPADGTSRRATNDDQGLALTTLSINKNYL</sequence>
<name>A0A5B7F2E9_PORTR</name>
<comment type="caution">
    <text evidence="2">The sequence shown here is derived from an EMBL/GenBank/DDBJ whole genome shotgun (WGS) entry which is preliminary data.</text>
</comment>
<accession>A0A5B7F2E9</accession>
<proteinExistence type="predicted"/>
<dbReference type="Proteomes" id="UP000324222">
    <property type="component" value="Unassembled WGS sequence"/>
</dbReference>
<evidence type="ECO:0000256" key="1">
    <source>
        <dbReference type="SAM" id="MobiDB-lite"/>
    </source>
</evidence>
<feature type="region of interest" description="Disordered" evidence="1">
    <location>
        <begin position="88"/>
        <end position="125"/>
    </location>
</feature>
<reference evidence="2 3" key="1">
    <citation type="submission" date="2019-05" db="EMBL/GenBank/DDBJ databases">
        <title>Another draft genome of Portunus trituberculatus and its Hox gene families provides insights of decapod evolution.</title>
        <authorList>
            <person name="Jeong J.-H."/>
            <person name="Song I."/>
            <person name="Kim S."/>
            <person name="Choi T."/>
            <person name="Kim D."/>
            <person name="Ryu S."/>
            <person name="Kim W."/>
        </authorList>
    </citation>
    <scope>NUCLEOTIDE SEQUENCE [LARGE SCALE GENOMIC DNA]</scope>
    <source>
        <tissue evidence="2">Muscle</tissue>
    </source>
</reference>
<gene>
    <name evidence="2" type="ORF">E2C01_032804</name>
</gene>
<evidence type="ECO:0000313" key="2">
    <source>
        <dbReference type="EMBL" id="MPC39273.1"/>
    </source>
</evidence>
<dbReference type="AlphaFoldDB" id="A0A5B7F2E9"/>
<organism evidence="2 3">
    <name type="scientific">Portunus trituberculatus</name>
    <name type="common">Swimming crab</name>
    <name type="synonym">Neptunus trituberculatus</name>
    <dbReference type="NCBI Taxonomy" id="210409"/>
    <lineage>
        <taxon>Eukaryota</taxon>
        <taxon>Metazoa</taxon>
        <taxon>Ecdysozoa</taxon>
        <taxon>Arthropoda</taxon>
        <taxon>Crustacea</taxon>
        <taxon>Multicrustacea</taxon>
        <taxon>Malacostraca</taxon>
        <taxon>Eumalacostraca</taxon>
        <taxon>Eucarida</taxon>
        <taxon>Decapoda</taxon>
        <taxon>Pleocyemata</taxon>
        <taxon>Brachyura</taxon>
        <taxon>Eubrachyura</taxon>
        <taxon>Portunoidea</taxon>
        <taxon>Portunidae</taxon>
        <taxon>Portuninae</taxon>
        <taxon>Portunus</taxon>
    </lineage>
</organism>